<evidence type="ECO:0000313" key="3">
    <source>
        <dbReference type="Proteomes" id="UP000215450"/>
    </source>
</evidence>
<dbReference type="AlphaFoldDB" id="A0A238HI43"/>
<evidence type="ECO:0000313" key="2">
    <source>
        <dbReference type="EMBL" id="SNB73686.1"/>
    </source>
</evidence>
<keyword evidence="3" id="KW-1185">Reference proteome</keyword>
<organism evidence="1">
    <name type="scientific">Kingella negevensis</name>
    <dbReference type="NCBI Taxonomy" id="1522312"/>
    <lineage>
        <taxon>Bacteria</taxon>
        <taxon>Pseudomonadati</taxon>
        <taxon>Pseudomonadota</taxon>
        <taxon>Betaproteobacteria</taxon>
        <taxon>Neisseriales</taxon>
        <taxon>Neisseriaceae</taxon>
        <taxon>Kingella</taxon>
    </lineage>
</organism>
<gene>
    <name evidence="2" type="ORF">KEBURONENSIS_00329</name>
    <name evidence="1" type="ORF">KEBURONENSIS_00498</name>
</gene>
<accession>A0A238HI43</accession>
<dbReference type="EMBL" id="FXUV01000052">
    <property type="protein sequence ID" value="SMQ13269.1"/>
    <property type="molecule type" value="Genomic_DNA"/>
</dbReference>
<dbReference type="RefSeq" id="WP_095063244.1">
    <property type="nucleotide sequence ID" value="NZ_FXUV02000032.1"/>
</dbReference>
<reference evidence="1" key="1">
    <citation type="submission" date="2017-05" db="EMBL/GenBank/DDBJ databases">
        <authorList>
            <person name="Song R."/>
            <person name="Chenine A.L."/>
            <person name="Ruprecht R.M."/>
        </authorList>
    </citation>
    <scope>NUCLEOTIDE SEQUENCE</scope>
    <source>
        <strain evidence="1">Kingella_eburonensis</strain>
    </source>
</reference>
<dbReference type="EMBL" id="FXUV02000032">
    <property type="protein sequence ID" value="SNB73686.1"/>
    <property type="molecule type" value="Genomic_DNA"/>
</dbReference>
<sequence length="223" mass="25816">MALDFATDVELHSFHWTNFNREVLAAHKRVMQHFNLNVQYTEANVPHGEWLDWVMGRAQCKIVGIIEPDLIPLSRQIVLNSINLAYQMNSFVGCAQVSNHIPPAAHIFASPAFFFISTDCYQRMGKPYFLETGRADVAEEVSYRAEEMGIHYRTLFPTHFEREPLEGIWRLSSYGYYGIGTVFGNQVYHLFQSRYDTNADLFIQRCDDVVNNRFSMEGFRPSI</sequence>
<protein>
    <submittedName>
        <fullName evidence="1">Uncharacterized protein</fullName>
    </submittedName>
</protein>
<proteinExistence type="predicted"/>
<evidence type="ECO:0000313" key="1">
    <source>
        <dbReference type="EMBL" id="SMQ13269.1"/>
    </source>
</evidence>
<reference evidence="2 3" key="2">
    <citation type="submission" date="2017-06" db="EMBL/GenBank/DDBJ databases">
        <authorList>
            <person name="Kim H.J."/>
            <person name="Triplett B.A."/>
        </authorList>
    </citation>
    <scope>NUCLEOTIDE SEQUENCE [LARGE SCALE GENOMIC DNA]</scope>
    <source>
        <strain evidence="2">Kingella_eburonensis</strain>
    </source>
</reference>
<name>A0A238HI43_9NEIS</name>
<dbReference type="Proteomes" id="UP000215450">
    <property type="component" value="Unassembled WGS sequence"/>
</dbReference>